<organism evidence="1 2">
    <name type="scientific">Pyruvatibacter mobilis</name>
    <dbReference type="NCBI Taxonomy" id="1712261"/>
    <lineage>
        <taxon>Bacteria</taxon>
        <taxon>Pseudomonadati</taxon>
        <taxon>Pseudomonadota</taxon>
        <taxon>Alphaproteobacteria</taxon>
        <taxon>Hyphomicrobiales</taxon>
        <taxon>Parvibaculaceae</taxon>
        <taxon>Pyruvatibacter</taxon>
    </lineage>
</organism>
<dbReference type="Proteomes" id="UP000470384">
    <property type="component" value="Unassembled WGS sequence"/>
</dbReference>
<keyword evidence="2" id="KW-1185">Reference proteome</keyword>
<dbReference type="EMBL" id="WXYQ01000001">
    <property type="protein sequence ID" value="NBG94500.1"/>
    <property type="molecule type" value="Genomic_DNA"/>
</dbReference>
<reference evidence="1 2" key="1">
    <citation type="journal article" date="2016" name="Int. J. Syst. Evol. Microbiol.">
        <title>Pyruvatibacter mobilis gen. nov., sp. nov., a marine bacterium from the culture broth of Picochlorum sp. 122.</title>
        <authorList>
            <person name="Wang G."/>
            <person name="Tang M."/>
            <person name="Wu H."/>
            <person name="Dai S."/>
            <person name="Li T."/>
            <person name="Chen C."/>
            <person name="He H."/>
            <person name="Fan J."/>
            <person name="Xiang W."/>
            <person name="Li X."/>
        </authorList>
    </citation>
    <scope>NUCLEOTIDE SEQUENCE [LARGE SCALE GENOMIC DNA]</scope>
    <source>
        <strain evidence="1 2">GYP-11</strain>
    </source>
</reference>
<protein>
    <recommendedName>
        <fullName evidence="3">Tail tubular protein B</fullName>
    </recommendedName>
</protein>
<proteinExistence type="predicted"/>
<comment type="caution">
    <text evidence="1">The sequence shown here is derived from an EMBL/GenBank/DDBJ whole genome shotgun (WGS) entry which is preliminary data.</text>
</comment>
<evidence type="ECO:0000313" key="1">
    <source>
        <dbReference type="EMBL" id="NBG94500.1"/>
    </source>
</evidence>
<evidence type="ECO:0000313" key="2">
    <source>
        <dbReference type="Proteomes" id="UP000470384"/>
    </source>
</evidence>
<dbReference type="AlphaFoldDB" id="A0A845Q8E5"/>
<name>A0A845Q8E5_9HYPH</name>
<evidence type="ECO:0008006" key="3">
    <source>
        <dbReference type="Google" id="ProtNLM"/>
    </source>
</evidence>
<dbReference type="Pfam" id="PF25675">
    <property type="entry name" value="Phage_nozzle"/>
    <property type="match status" value="1"/>
</dbReference>
<accession>A0A845Q8E5</accession>
<dbReference type="RefSeq" id="WP_160586589.1">
    <property type="nucleotide sequence ID" value="NZ_BMHN01000001.1"/>
</dbReference>
<dbReference type="OrthoDB" id="5465414at2"/>
<dbReference type="InterPro" id="IPR058003">
    <property type="entry name" value="Phage_gp12"/>
</dbReference>
<sequence length="788" mass="87605">MAIISAPIPNLINGVSQQPFALRLASQAELQENCYSSIVEGLTKRPPTEHVAKLADGDHSSAYVHMINRDSTERYIAILGDQSIRVFDFDGNEKTVNTPDGVAYLGAASPATSFSAVTIADYTFIVNKTKTVAMDASVQATQQDPAALVWVRQGNYSTDYKVELSGPADVTAAYTTPDNDGSLIQTDHIAEQLCTAIDGVNGYSCERFGSSLHISRADGADFNLSTEDSFADLALQSIKDEVQTFDELPPRAKHGFQVEIVGSPVNGFDNYYVEYDDGNGARQVGVWIEIPKPGRDIRFDAATMPHSLVRESDGTFTFKANEWNDCVAGDEETAPEPSFVGFRINDIFFYRNRLGFISDENVVFSRSGDFFHFWRETVTSILDTDPIDVAVSHVKVSILRHAVPFNESLLLFSDQTQFVVGANEYLTPRTAAINQTTEFETNLRSRPVGAGRFVYFVAPKGSYSTVREYYTDGDTKQNDATDITAHVPKLIPGDVFKLAASANESVMIALTEDKADRIYVYQWYFADGGEKVQSAWHEWTWADGEKILNADFVVSTLWIVVQRSDGLYLERMDIEPGKTDEDLGFRVHLDRRITDADCQMVYDPITDRTTITLPYAEENELQIVGRGTVEELPGGFIKSHEVVSPTTIKTMGDVTGGGFFVGRKYVKRYKFSPLVLREEAPGGGVIANTDGRLQLRRMTLNFADSGYFRVQVTPFRRSPYEYVFSGRVVGSARSPLGQGGIETGKFRFPIMANNFNVDIEIVNDSPFPSRFLNADWEAQYIVRSQRMG</sequence>
<dbReference type="GeneID" id="300653479"/>
<gene>
    <name evidence="1" type="ORF">GTQ45_01980</name>
</gene>